<comment type="catalytic activity">
    <reaction evidence="8 9">
        <text>5-[(5-phospho-1-deoxy-D-ribulos-1-ylimino)methylamino]-1-(5-phospho-beta-D-ribosyl)imidazole-4-carboxamide + L-glutamine = D-erythro-1-(imidazol-4-yl)glycerol 3-phosphate + 5-amino-1-(5-phospho-beta-D-ribosyl)imidazole-4-carboxamide + L-glutamate + H(+)</text>
        <dbReference type="Rhea" id="RHEA:24793"/>
        <dbReference type="ChEBI" id="CHEBI:15378"/>
        <dbReference type="ChEBI" id="CHEBI:29985"/>
        <dbReference type="ChEBI" id="CHEBI:58278"/>
        <dbReference type="ChEBI" id="CHEBI:58359"/>
        <dbReference type="ChEBI" id="CHEBI:58475"/>
        <dbReference type="ChEBI" id="CHEBI:58525"/>
        <dbReference type="EC" id="4.3.2.10"/>
    </reaction>
</comment>
<sequence>MLKKRIIPCLDIQGGRVVKGIGFEGLRDMGDPIALAQRYDAEGADELVFLDISATLEERATLSELVRNIAATIQIPFTVGGGIRSVNDAKKLLRSGADKISINSAALERPELITELAAAFGNQCVVVAIDVKTVNGVDCVFSHGGKKATHHEALNWALEAERLGAGEILLTSMNQDGAQTGFAISLTQKISQALSIPVIGSGGAGTVEDFSHLFKETEATGALAAGIFHTEKVAIAAIKNELYTQKIPVRWNPNL</sequence>
<evidence type="ECO:0000256" key="3">
    <source>
        <dbReference type="ARBA" id="ARBA00011152"/>
    </source>
</evidence>
<dbReference type="EC" id="4.3.2.10" evidence="9"/>
<evidence type="ECO:0000256" key="4">
    <source>
        <dbReference type="ARBA" id="ARBA00022605"/>
    </source>
</evidence>
<dbReference type="Pfam" id="PF00977">
    <property type="entry name" value="His_biosynth"/>
    <property type="match status" value="1"/>
</dbReference>
<dbReference type="EMBL" id="FQVQ01000001">
    <property type="protein sequence ID" value="SHE75906.1"/>
    <property type="molecule type" value="Genomic_DNA"/>
</dbReference>
<evidence type="ECO:0000256" key="2">
    <source>
        <dbReference type="ARBA" id="ARBA00009667"/>
    </source>
</evidence>
<evidence type="ECO:0000256" key="10">
    <source>
        <dbReference type="RuleBase" id="RU003657"/>
    </source>
</evidence>
<dbReference type="CDD" id="cd04731">
    <property type="entry name" value="HisF"/>
    <property type="match status" value="1"/>
</dbReference>
<dbReference type="UniPathway" id="UPA00031">
    <property type="reaction ID" value="UER00010"/>
</dbReference>
<comment type="pathway">
    <text evidence="1 9">Amino-acid biosynthesis; L-histidine biosynthesis; L-histidine from 5-phospho-alpha-D-ribose 1-diphosphate: step 5/9.</text>
</comment>
<comment type="similarity">
    <text evidence="2 9 10">Belongs to the HisA/HisF family.</text>
</comment>
<comment type="subcellular location">
    <subcellularLocation>
        <location evidence="9">Cytoplasm</location>
    </subcellularLocation>
</comment>
<evidence type="ECO:0000256" key="6">
    <source>
        <dbReference type="ARBA" id="ARBA00023239"/>
    </source>
</evidence>
<dbReference type="InterPro" id="IPR006062">
    <property type="entry name" value="His_biosynth"/>
</dbReference>
<dbReference type="HAMAP" id="MF_01013">
    <property type="entry name" value="HisF"/>
    <property type="match status" value="1"/>
</dbReference>
<evidence type="ECO:0000256" key="8">
    <source>
        <dbReference type="ARBA" id="ARBA00047838"/>
    </source>
</evidence>
<dbReference type="SUPFAM" id="SSF51366">
    <property type="entry name" value="Ribulose-phoshate binding barrel"/>
    <property type="match status" value="1"/>
</dbReference>
<dbReference type="NCBIfam" id="TIGR00735">
    <property type="entry name" value="hisF"/>
    <property type="match status" value="1"/>
</dbReference>
<evidence type="ECO:0000256" key="1">
    <source>
        <dbReference type="ARBA" id="ARBA00005091"/>
    </source>
</evidence>
<feature type="active site" evidence="9">
    <location>
        <position position="130"/>
    </location>
</feature>
<accession>A0A1M4W3V9</accession>
<comment type="subunit">
    <text evidence="3 9">Heterodimer of HisH and HisF.</text>
</comment>
<dbReference type="AlphaFoldDB" id="A0A1M4W3V9"/>
<dbReference type="GO" id="GO:0000105">
    <property type="term" value="P:L-histidine biosynthetic process"/>
    <property type="evidence" value="ECO:0007669"/>
    <property type="project" value="UniProtKB-UniRule"/>
</dbReference>
<evidence type="ECO:0000313" key="12">
    <source>
        <dbReference type="Proteomes" id="UP000184147"/>
    </source>
</evidence>
<dbReference type="GO" id="GO:0000107">
    <property type="term" value="F:imidazoleglycerol-phosphate synthase activity"/>
    <property type="evidence" value="ECO:0007669"/>
    <property type="project" value="UniProtKB-UniRule"/>
</dbReference>
<dbReference type="InterPro" id="IPR004651">
    <property type="entry name" value="HisF"/>
</dbReference>
<dbReference type="STRING" id="1124188.SAMN05444377_101161"/>
<keyword evidence="5 9" id="KW-0368">Histidine biosynthesis</keyword>
<evidence type="ECO:0000313" key="11">
    <source>
        <dbReference type="EMBL" id="SHE75906.1"/>
    </source>
</evidence>
<dbReference type="RefSeq" id="WP_073360452.1">
    <property type="nucleotide sequence ID" value="NZ_FQVQ01000001.1"/>
</dbReference>
<dbReference type="InterPro" id="IPR050064">
    <property type="entry name" value="IGPS_HisA/HisF"/>
</dbReference>
<name>A0A1M4W3V9_9FLAO</name>
<protein>
    <recommendedName>
        <fullName evidence="9">Imidazole glycerol phosphate synthase subunit HisF</fullName>
        <ecNumber evidence="9">4.3.2.10</ecNumber>
    </recommendedName>
    <alternativeName>
        <fullName evidence="9">IGP synthase cyclase subunit</fullName>
    </alternativeName>
    <alternativeName>
        <fullName evidence="9">IGP synthase subunit HisF</fullName>
    </alternativeName>
    <alternativeName>
        <fullName evidence="9">ImGP synthase subunit HisF</fullName>
        <shortName evidence="9">IGPS subunit HisF</shortName>
    </alternativeName>
</protein>
<evidence type="ECO:0000256" key="7">
    <source>
        <dbReference type="ARBA" id="ARBA00025475"/>
    </source>
</evidence>
<dbReference type="Gene3D" id="3.20.20.70">
    <property type="entry name" value="Aldolase class I"/>
    <property type="match status" value="1"/>
</dbReference>
<dbReference type="PANTHER" id="PTHR21235">
    <property type="entry name" value="IMIDAZOLE GLYCEROL PHOSPHATE SYNTHASE SUBUNIT HISF/H IGP SYNTHASE SUBUNIT HISF/H"/>
    <property type="match status" value="1"/>
</dbReference>
<dbReference type="InterPro" id="IPR011060">
    <property type="entry name" value="RibuloseP-bd_barrel"/>
</dbReference>
<proteinExistence type="inferred from homology"/>
<reference evidence="11 12" key="1">
    <citation type="submission" date="2016-11" db="EMBL/GenBank/DDBJ databases">
        <authorList>
            <person name="Jaros S."/>
            <person name="Januszkiewicz K."/>
            <person name="Wedrychowicz H."/>
        </authorList>
    </citation>
    <scope>NUCLEOTIDE SEQUENCE [LARGE SCALE GENOMIC DNA]</scope>
    <source>
        <strain evidence="11 12">DSM 25660</strain>
    </source>
</reference>
<dbReference type="InterPro" id="IPR013785">
    <property type="entry name" value="Aldolase_TIM"/>
</dbReference>
<feature type="active site" evidence="9">
    <location>
        <position position="11"/>
    </location>
</feature>
<keyword evidence="6 9" id="KW-0456">Lyase</keyword>
<gene>
    <name evidence="9" type="primary">hisF</name>
    <name evidence="11" type="ORF">SAMN05444377_101161</name>
</gene>
<dbReference type="PANTHER" id="PTHR21235:SF2">
    <property type="entry name" value="IMIDAZOLE GLYCEROL PHOSPHATE SYNTHASE HISHF"/>
    <property type="match status" value="1"/>
</dbReference>
<keyword evidence="9" id="KW-0963">Cytoplasm</keyword>
<evidence type="ECO:0000256" key="5">
    <source>
        <dbReference type="ARBA" id="ARBA00023102"/>
    </source>
</evidence>
<dbReference type="GO" id="GO:0016829">
    <property type="term" value="F:lyase activity"/>
    <property type="evidence" value="ECO:0007669"/>
    <property type="project" value="UniProtKB-KW"/>
</dbReference>
<dbReference type="Proteomes" id="UP000184147">
    <property type="component" value="Unassembled WGS sequence"/>
</dbReference>
<dbReference type="GO" id="GO:0005737">
    <property type="term" value="C:cytoplasm"/>
    <property type="evidence" value="ECO:0007669"/>
    <property type="project" value="UniProtKB-SubCell"/>
</dbReference>
<organism evidence="11 12">
    <name type="scientific">Flavobacterium fontis</name>
    <dbReference type="NCBI Taxonomy" id="1124188"/>
    <lineage>
        <taxon>Bacteria</taxon>
        <taxon>Pseudomonadati</taxon>
        <taxon>Bacteroidota</taxon>
        <taxon>Flavobacteriia</taxon>
        <taxon>Flavobacteriales</taxon>
        <taxon>Flavobacteriaceae</taxon>
        <taxon>Flavobacterium</taxon>
    </lineage>
</organism>
<keyword evidence="12" id="KW-1185">Reference proteome</keyword>
<comment type="function">
    <text evidence="7 9">IGPS catalyzes the conversion of PRFAR and glutamine to IGP, AICAR and glutamate. The HisF subunit catalyzes the cyclization activity that produces IGP and AICAR from PRFAR using the ammonia provided by the HisH subunit.</text>
</comment>
<dbReference type="OrthoDB" id="9781903at2"/>
<keyword evidence="4 9" id="KW-0028">Amino-acid biosynthesis</keyword>
<evidence type="ECO:0000256" key="9">
    <source>
        <dbReference type="HAMAP-Rule" id="MF_01013"/>
    </source>
</evidence>